<dbReference type="EMBL" id="DF849532">
    <property type="protein sequence ID" value="GAT57982.1"/>
    <property type="molecule type" value="Genomic_DNA"/>
</dbReference>
<gene>
    <name evidence="3" type="ORF">MCHLO_14463</name>
</gene>
<feature type="domain" description="DUF7330" evidence="2">
    <location>
        <begin position="111"/>
        <end position="272"/>
    </location>
</feature>
<feature type="compositionally biased region" description="Acidic residues" evidence="1">
    <location>
        <begin position="74"/>
        <end position="84"/>
    </location>
</feature>
<dbReference type="InterPro" id="IPR055754">
    <property type="entry name" value="DUF7330"/>
</dbReference>
<name>A0ABQ0M554_MYCCL</name>
<protein>
    <recommendedName>
        <fullName evidence="2">DUF7330 domain-containing protein</fullName>
    </recommendedName>
</protein>
<reference evidence="3" key="1">
    <citation type="submission" date="2014-09" db="EMBL/GenBank/DDBJ databases">
        <title>Genome sequence of the luminous mushroom Mycena chlorophos for searching fungal bioluminescence genes.</title>
        <authorList>
            <person name="Tanaka Y."/>
            <person name="Kasuga D."/>
            <person name="Oba Y."/>
            <person name="Hase S."/>
            <person name="Sato K."/>
            <person name="Oba Y."/>
            <person name="Sakakibara Y."/>
        </authorList>
    </citation>
    <scope>NUCLEOTIDE SEQUENCE</scope>
</reference>
<proteinExistence type="predicted"/>
<evidence type="ECO:0000313" key="4">
    <source>
        <dbReference type="Proteomes" id="UP000815677"/>
    </source>
</evidence>
<accession>A0ABQ0M554</accession>
<sequence length="309" mass="33026">MILPPEDGSKKDKRITQPPPYQPPTSGLPARTTGTYSKSDFSLVAGGSTGKKDLPALPPKENGVPQAVPPSPEYESDSESEAEAETAPAESELQPDPEPLAAAPQAGDRIRIHKRWANISGTYFVSPHTPEPEPEPEPGVDKKKKKPKPKPKKQEEPDAFFYSRRGFLSLDIGTAGSGSGRTSETAKASIAASTKSGDININLIAPLVVRPRFDVEITTQSGKLTLFLPQTFSGAIQIYTKTGTVTLLPALTTSMRVVKSTPTESLILVGPQPMGADAQQRPADYCLLRTVSGDVLMGVRGRDNEAATR</sequence>
<feature type="region of interest" description="Disordered" evidence="1">
    <location>
        <begin position="1"/>
        <end position="106"/>
    </location>
</feature>
<keyword evidence="4" id="KW-1185">Reference proteome</keyword>
<feature type="region of interest" description="Disordered" evidence="1">
    <location>
        <begin position="123"/>
        <end position="158"/>
    </location>
</feature>
<evidence type="ECO:0000259" key="2">
    <source>
        <dbReference type="Pfam" id="PF24016"/>
    </source>
</evidence>
<evidence type="ECO:0000313" key="3">
    <source>
        <dbReference type="EMBL" id="GAT57982.1"/>
    </source>
</evidence>
<organism evidence="3 4">
    <name type="scientific">Mycena chlorophos</name>
    <name type="common">Agaric fungus</name>
    <name type="synonym">Agaricus chlorophos</name>
    <dbReference type="NCBI Taxonomy" id="658473"/>
    <lineage>
        <taxon>Eukaryota</taxon>
        <taxon>Fungi</taxon>
        <taxon>Dikarya</taxon>
        <taxon>Basidiomycota</taxon>
        <taxon>Agaricomycotina</taxon>
        <taxon>Agaricomycetes</taxon>
        <taxon>Agaricomycetidae</taxon>
        <taxon>Agaricales</taxon>
        <taxon>Marasmiineae</taxon>
        <taxon>Mycenaceae</taxon>
        <taxon>Mycena</taxon>
    </lineage>
</organism>
<feature type="compositionally biased region" description="Basic residues" evidence="1">
    <location>
        <begin position="142"/>
        <end position="151"/>
    </location>
</feature>
<evidence type="ECO:0000256" key="1">
    <source>
        <dbReference type="SAM" id="MobiDB-lite"/>
    </source>
</evidence>
<dbReference type="Pfam" id="PF24016">
    <property type="entry name" value="DUF7330"/>
    <property type="match status" value="1"/>
</dbReference>
<dbReference type="Proteomes" id="UP000815677">
    <property type="component" value="Unassembled WGS sequence"/>
</dbReference>